<dbReference type="PANTHER" id="PTHR12631">
    <property type="entry name" value="ALPHA-L-IDURONIDASE"/>
    <property type="match status" value="1"/>
</dbReference>
<dbReference type="GO" id="GO:0000272">
    <property type="term" value="P:polysaccharide catabolic process"/>
    <property type="evidence" value="ECO:0007669"/>
    <property type="project" value="UniProtKB-KW"/>
</dbReference>
<evidence type="ECO:0000256" key="3">
    <source>
        <dbReference type="ARBA" id="ARBA00023326"/>
    </source>
</evidence>
<evidence type="ECO:0000256" key="1">
    <source>
        <dbReference type="ARBA" id="ARBA00022801"/>
    </source>
</evidence>
<dbReference type="InterPro" id="IPR017853">
    <property type="entry name" value="GH"/>
</dbReference>
<evidence type="ECO:0000259" key="4">
    <source>
        <dbReference type="Pfam" id="PF00331"/>
    </source>
</evidence>
<organism evidence="5">
    <name type="scientific">freshwater metagenome</name>
    <dbReference type="NCBI Taxonomy" id="449393"/>
    <lineage>
        <taxon>unclassified sequences</taxon>
        <taxon>metagenomes</taxon>
        <taxon>ecological metagenomes</taxon>
    </lineage>
</organism>
<dbReference type="Pfam" id="PF00331">
    <property type="entry name" value="Glyco_hydro_10"/>
    <property type="match status" value="1"/>
</dbReference>
<name>A0A6J6P135_9ZZZZ</name>
<reference evidence="5" key="1">
    <citation type="submission" date="2020-05" db="EMBL/GenBank/DDBJ databases">
        <authorList>
            <person name="Chiriac C."/>
            <person name="Salcher M."/>
            <person name="Ghai R."/>
            <person name="Kavagutti S V."/>
        </authorList>
    </citation>
    <scope>NUCLEOTIDE SEQUENCE</scope>
</reference>
<dbReference type="GO" id="GO:0004553">
    <property type="term" value="F:hydrolase activity, hydrolyzing O-glycosyl compounds"/>
    <property type="evidence" value="ECO:0007669"/>
    <property type="project" value="InterPro"/>
</dbReference>
<proteinExistence type="predicted"/>
<dbReference type="SUPFAM" id="SSF51445">
    <property type="entry name" value="(Trans)glycosidases"/>
    <property type="match status" value="1"/>
</dbReference>
<evidence type="ECO:0000313" key="5">
    <source>
        <dbReference type="EMBL" id="CAB4691992.1"/>
    </source>
</evidence>
<dbReference type="InterPro" id="IPR051923">
    <property type="entry name" value="Glycosyl_Hydrolase_39"/>
</dbReference>
<dbReference type="InterPro" id="IPR001000">
    <property type="entry name" value="GH10_dom"/>
</dbReference>
<protein>
    <submittedName>
        <fullName evidence="5">Unannotated protein</fullName>
    </submittedName>
</protein>
<accession>A0A6J6P135</accession>
<dbReference type="EMBL" id="CAEZXZ010000002">
    <property type="protein sequence ID" value="CAB4691992.1"/>
    <property type="molecule type" value="Genomic_DNA"/>
</dbReference>
<keyword evidence="1" id="KW-0378">Hydrolase</keyword>
<sequence length="416" mass="44883">MSFHTRAIALVTVTATTLVSAGALFLAAPGAQAAPLPPGTLIKDTLFGMHVVDLQRGNWPNIPIGSIRLWDNQTSWADIETTNGNFNWVNLDSSVNTAVANGTKDILLVLGSTPAWASDDPSPIALPRPGAAGMPTDLAWWDRWVTAVVTRYKGKITSYQPWNEANLSTFSTGSPAELAELTKRAYDIIKTIDPAATVVAPSTGVRLGGAFKKFYPKFLAELAQRNWPVDVFSAHTYPASLGSPKDRAALANMWMDSLKAAGAPNKPLWDTENNFGLAGPGPANPDQDITGSKAAQWTARTYLDALRLGLSRVYWYSWRPDIELLGIQMNTGSDGAIALQTLEGWITDATFQRCATKGSLVTCGFKRNGKSFSIVWSESGPTNVKVGAFSNKCELDGRCAPISQKKLKVTGPTYFQ</sequence>
<dbReference type="PANTHER" id="PTHR12631:SF10">
    <property type="entry name" value="BETA-XYLOSIDASE-LIKE PROTEIN-RELATED"/>
    <property type="match status" value="1"/>
</dbReference>
<feature type="domain" description="GH10" evidence="4">
    <location>
        <begin position="71"/>
        <end position="165"/>
    </location>
</feature>
<gene>
    <name evidence="5" type="ORF">UFOPK2625_00025</name>
</gene>
<dbReference type="Gene3D" id="3.20.20.80">
    <property type="entry name" value="Glycosidases"/>
    <property type="match status" value="1"/>
</dbReference>
<dbReference type="AlphaFoldDB" id="A0A6J6P135"/>
<keyword evidence="2" id="KW-0119">Carbohydrate metabolism</keyword>
<keyword evidence="3" id="KW-0624">Polysaccharide degradation</keyword>
<evidence type="ECO:0000256" key="2">
    <source>
        <dbReference type="ARBA" id="ARBA00023277"/>
    </source>
</evidence>